<organism evidence="10 11">
    <name type="scientific">Capnocytophaga granulosa</name>
    <dbReference type="NCBI Taxonomy" id="45242"/>
    <lineage>
        <taxon>Bacteria</taxon>
        <taxon>Pseudomonadati</taxon>
        <taxon>Bacteroidota</taxon>
        <taxon>Flavobacteriia</taxon>
        <taxon>Flavobacteriales</taxon>
        <taxon>Flavobacteriaceae</taxon>
        <taxon>Capnocytophaga</taxon>
    </lineage>
</organism>
<dbReference type="NCBIfam" id="TIGR04057">
    <property type="entry name" value="SusC_RagA_signa"/>
    <property type="match status" value="1"/>
</dbReference>
<dbReference type="OrthoDB" id="9768177at2"/>
<keyword evidence="4 7" id="KW-0812">Transmembrane</keyword>
<feature type="domain" description="TonB-dependent receptor plug" evidence="9">
    <location>
        <begin position="128"/>
        <end position="234"/>
    </location>
</feature>
<gene>
    <name evidence="10" type="ORF">SAMN05444420_104101</name>
</gene>
<dbReference type="Gene3D" id="2.170.130.10">
    <property type="entry name" value="TonB-dependent receptor, plug domain"/>
    <property type="match status" value="1"/>
</dbReference>
<reference evidence="10 11" key="1">
    <citation type="submission" date="2016-10" db="EMBL/GenBank/DDBJ databases">
        <authorList>
            <person name="Varghese N."/>
            <person name="Submissions S."/>
        </authorList>
    </citation>
    <scope>NUCLEOTIDE SEQUENCE [LARGE SCALE GENOMIC DNA]</scope>
    <source>
        <strain evidence="10 11">DSM 11449</strain>
    </source>
</reference>
<evidence type="ECO:0000256" key="2">
    <source>
        <dbReference type="ARBA" id="ARBA00022448"/>
    </source>
</evidence>
<evidence type="ECO:0000259" key="9">
    <source>
        <dbReference type="Pfam" id="PF07715"/>
    </source>
</evidence>
<evidence type="ECO:0000313" key="11">
    <source>
        <dbReference type="Proteomes" id="UP000182771"/>
    </source>
</evidence>
<keyword evidence="5 7" id="KW-0472">Membrane</keyword>
<dbReference type="PROSITE" id="PS52016">
    <property type="entry name" value="TONB_DEPENDENT_REC_3"/>
    <property type="match status" value="1"/>
</dbReference>
<dbReference type="InterPro" id="IPR023996">
    <property type="entry name" value="TonB-dep_OMP_SusC/RagA"/>
</dbReference>
<dbReference type="Pfam" id="PF07715">
    <property type="entry name" value="Plug"/>
    <property type="match status" value="1"/>
</dbReference>
<comment type="subcellular location">
    <subcellularLocation>
        <location evidence="1 7">Cell outer membrane</location>
        <topology evidence="1 7">Multi-pass membrane protein</topology>
    </subcellularLocation>
</comment>
<dbReference type="InterPro" id="IPR023997">
    <property type="entry name" value="TonB-dep_OMP_SusC/RagA_CS"/>
</dbReference>
<evidence type="ECO:0000256" key="8">
    <source>
        <dbReference type="SAM" id="SignalP"/>
    </source>
</evidence>
<comment type="similarity">
    <text evidence="7">Belongs to the TonB-dependent receptor family.</text>
</comment>
<evidence type="ECO:0000256" key="7">
    <source>
        <dbReference type="PROSITE-ProRule" id="PRU01360"/>
    </source>
</evidence>
<feature type="chain" id="PRO_5029018925" evidence="8">
    <location>
        <begin position="23"/>
        <end position="1027"/>
    </location>
</feature>
<dbReference type="InterPro" id="IPR039426">
    <property type="entry name" value="TonB-dep_rcpt-like"/>
</dbReference>
<proteinExistence type="inferred from homology"/>
<evidence type="ECO:0000256" key="4">
    <source>
        <dbReference type="ARBA" id="ARBA00022692"/>
    </source>
</evidence>
<evidence type="ECO:0000313" key="10">
    <source>
        <dbReference type="EMBL" id="SDW80308.1"/>
    </source>
</evidence>
<evidence type="ECO:0000256" key="1">
    <source>
        <dbReference type="ARBA" id="ARBA00004571"/>
    </source>
</evidence>
<evidence type="ECO:0000256" key="3">
    <source>
        <dbReference type="ARBA" id="ARBA00022452"/>
    </source>
</evidence>
<protein>
    <submittedName>
        <fullName evidence="10">TonB-linked outer membrane protein, SusC/RagA family</fullName>
    </submittedName>
</protein>
<feature type="signal peptide" evidence="8">
    <location>
        <begin position="1"/>
        <end position="22"/>
    </location>
</feature>
<accession>A0A1H2WIH3</accession>
<keyword evidence="8" id="KW-0732">Signal</keyword>
<keyword evidence="2 7" id="KW-0813">Transport</keyword>
<dbReference type="AlphaFoldDB" id="A0A1H2WIH3"/>
<dbReference type="SUPFAM" id="SSF49464">
    <property type="entry name" value="Carboxypeptidase regulatory domain-like"/>
    <property type="match status" value="1"/>
</dbReference>
<evidence type="ECO:0000256" key="6">
    <source>
        <dbReference type="ARBA" id="ARBA00023237"/>
    </source>
</evidence>
<dbReference type="InterPro" id="IPR012910">
    <property type="entry name" value="Plug_dom"/>
</dbReference>
<keyword evidence="6 7" id="KW-0998">Cell outer membrane</keyword>
<dbReference type="Gene3D" id="2.40.170.20">
    <property type="entry name" value="TonB-dependent receptor, beta-barrel domain"/>
    <property type="match status" value="1"/>
</dbReference>
<dbReference type="Pfam" id="PF13715">
    <property type="entry name" value="CarbopepD_reg_2"/>
    <property type="match status" value="1"/>
</dbReference>
<keyword evidence="3 7" id="KW-1134">Transmembrane beta strand</keyword>
<dbReference type="RefSeq" id="WP_016420735.1">
    <property type="nucleotide sequence ID" value="NZ_FNND01000004.1"/>
</dbReference>
<dbReference type="Proteomes" id="UP000182771">
    <property type="component" value="Unassembled WGS sequence"/>
</dbReference>
<name>A0A1H2WIH3_9FLAO</name>
<comment type="caution">
    <text evidence="10">The sequence shown here is derived from an EMBL/GenBank/DDBJ whole genome shotgun (WGS) entry which is preliminary data.</text>
</comment>
<dbReference type="SUPFAM" id="SSF56935">
    <property type="entry name" value="Porins"/>
    <property type="match status" value="1"/>
</dbReference>
<dbReference type="InterPro" id="IPR008969">
    <property type="entry name" value="CarboxyPept-like_regulatory"/>
</dbReference>
<dbReference type="InterPro" id="IPR036942">
    <property type="entry name" value="Beta-barrel_TonB_sf"/>
</dbReference>
<dbReference type="EMBL" id="FNND01000004">
    <property type="protein sequence ID" value="SDW80308.1"/>
    <property type="molecule type" value="Genomic_DNA"/>
</dbReference>
<dbReference type="GO" id="GO:0009279">
    <property type="term" value="C:cell outer membrane"/>
    <property type="evidence" value="ECO:0007669"/>
    <property type="project" value="UniProtKB-SubCell"/>
</dbReference>
<dbReference type="GeneID" id="85017376"/>
<dbReference type="NCBIfam" id="TIGR04056">
    <property type="entry name" value="OMP_RagA_SusC"/>
    <property type="match status" value="1"/>
</dbReference>
<evidence type="ECO:0000256" key="5">
    <source>
        <dbReference type="ARBA" id="ARBA00023136"/>
    </source>
</evidence>
<dbReference type="Gene3D" id="2.60.40.1120">
    <property type="entry name" value="Carboxypeptidase-like, regulatory domain"/>
    <property type="match status" value="1"/>
</dbReference>
<dbReference type="InterPro" id="IPR037066">
    <property type="entry name" value="Plug_dom_sf"/>
</dbReference>
<sequence>MRIKKVAYLLLLFLGVCQLSLAQERTVSGVVKDENQEPLFGASVIVKGTTKGVSTDEKGTYSLKVKEGEVLEFSSIGYKTQDHKVTAKTRKLDVALLLDVEEIDEFVFVGFGQKQAVKEATGSIGKVDNVSNSAAASVDKALSGKVAGVQGGVTSGQPGGNANLRIRGQASVNGRNNPIYIIDGVRVNQGNHTQGDTFSTNVLANLNDDDIESVTVLKDAVSTAVYGADAGTGVIIITTKSGKKGDAKYNLSSEVGLVSRASAGEELLTTTQWLSILYDSYLNSEEGAAAFPNNDKTALLAALNAGTLTGDIGESLQELYNNRHINTDWRKITENAAALMQKINASVSGGNEKLSYYSSVGYYNQDGIVKSTGFHRVTNSNRINYKASDRLTLATDIQLSYGQTVTQLDGANYGNPILGQYLLQPIDRAYNPDGTYNYGVNGELRNGLHNVAALQGINQYKAETVRGFGNFQADYKIWDNLTYKFVFAPEYIDLTQKSYLSPLHGDGKETRGESTWYTTRIFSFNVQNILSYDFKIKDKNNFSVNLIQEAYRTDKQVLGAKAQQVGSDKLKSLYNFISPVGTTGTDNVDSRGGYALTAHYDYDKFFLLDLSGRQDRVSNFWTDNQTGYFGSVGAGVDFARLEALKQWKKISQLKLSASYGQVGNLVDVSPYALYRYSYNYNNAPGAYPVGVNNKDLRWETLSPLNIGFDLGLFKDRITLSVAYFNKQTKDMIFASPLSIAQGAYDEKTEDAVRFINIGEMVNKGLEFTLNAKILESENGLNWSLGGNISTLKNEVTKMYDENDIITGRRIIRKGEAVNSFYLKKWAGANPENGNPRWYINGEGGATTENYNEAHEAIQGSAIPTLYGGFDTKLSYENWTLLAQFSYGFGNKIYDALGQFGRSDGRITHIYPGYKSQYNNYWTPENRNSDHPKPIWGENTGSTAVSSRFLYKGDYLRLQTVKLSYKLKTEWLEKTYFKGLEFYALGDNLWTHNFDKNFKGDPDYSVGGQTAFGLPSLRTVSFGVNVNL</sequence>
<keyword evidence="11" id="KW-1185">Reference proteome</keyword>